<dbReference type="NCBIfam" id="TIGR00996">
    <property type="entry name" value="Mtu_fam_mce"/>
    <property type="match status" value="1"/>
</dbReference>
<feature type="chain" id="PRO_5046692837" description="MCE family protein" evidence="2">
    <location>
        <begin position="33"/>
        <end position="462"/>
    </location>
</feature>
<evidence type="ECO:0000313" key="5">
    <source>
        <dbReference type="EMBL" id="GAA4689945.1"/>
    </source>
</evidence>
<dbReference type="RefSeq" id="WP_345267245.1">
    <property type="nucleotide sequence ID" value="NZ_BAABIM010000003.1"/>
</dbReference>
<evidence type="ECO:0000259" key="3">
    <source>
        <dbReference type="Pfam" id="PF02470"/>
    </source>
</evidence>
<organism evidence="5 6">
    <name type="scientific">Nocardioides nanhaiensis</name>
    <dbReference type="NCBI Taxonomy" id="1476871"/>
    <lineage>
        <taxon>Bacteria</taxon>
        <taxon>Bacillati</taxon>
        <taxon>Actinomycetota</taxon>
        <taxon>Actinomycetes</taxon>
        <taxon>Propionibacteriales</taxon>
        <taxon>Nocardioidaceae</taxon>
        <taxon>Nocardioides</taxon>
    </lineage>
</organism>
<name>A0ABP8WIU2_9ACTN</name>
<dbReference type="EMBL" id="BAABIM010000003">
    <property type="protein sequence ID" value="GAA4689945.1"/>
    <property type="molecule type" value="Genomic_DNA"/>
</dbReference>
<dbReference type="PANTHER" id="PTHR33371">
    <property type="entry name" value="INTERMEMBRANE PHOSPHOLIPID TRANSPORT SYSTEM BINDING PROTEIN MLAD-RELATED"/>
    <property type="match status" value="1"/>
</dbReference>
<dbReference type="PROSITE" id="PS51257">
    <property type="entry name" value="PROKAR_LIPOPROTEIN"/>
    <property type="match status" value="1"/>
</dbReference>
<dbReference type="Pfam" id="PF11887">
    <property type="entry name" value="Mce4_CUP1"/>
    <property type="match status" value="1"/>
</dbReference>
<accession>A0ABP8WIU2</accession>
<proteinExistence type="predicted"/>
<keyword evidence="2" id="KW-0732">Signal</keyword>
<dbReference type="InterPro" id="IPR024516">
    <property type="entry name" value="Mce_C"/>
</dbReference>
<protein>
    <recommendedName>
        <fullName evidence="7">MCE family protein</fullName>
    </recommendedName>
</protein>
<feature type="signal peptide" evidence="2">
    <location>
        <begin position="1"/>
        <end position="32"/>
    </location>
</feature>
<dbReference type="Proteomes" id="UP001500621">
    <property type="component" value="Unassembled WGS sequence"/>
</dbReference>
<evidence type="ECO:0000256" key="2">
    <source>
        <dbReference type="SAM" id="SignalP"/>
    </source>
</evidence>
<sequence length="462" mass="48711">MTARPCTRRWARPLVAALAGALLLSGCDFDGAYDLPLPGSPVDADASYEVTAEFADILNVVPRSPVMVDDVTVGEVTEVERVGWHAEITLRVRDDVELPANAIADIRQVSLLGEKYVALEEPTGEPPAGRLADGDVIGLEATGRNPEVEEVLGALSFLLSGGGVAQLGTITRELNNVMSGRTNNLRSLLRNLDAVVGTLDAQKGDIITALEAMNRLTGTLNAQREVITEAIDATGPAIRVLGQQHEELVTMLTDLEELGQVGTRVIRASREDLLSSLRDLQPILNRLSASGDSLAPGLNLLLSFPFPQEASEVVLGDYANTSIRFEVSLDNLFRGIGVPEIDLGDLTNGTPLDPLVDGVLDCLESGNLTSPACRRVLRSADLLGQLRQACELPRYRRTPVCRLLGTRTGLGNGLGDLGNGLGNGLGDLLDGLGGATGGLGRAATSGRPTPSPDRDRLLGGSA</sequence>
<dbReference type="InterPro" id="IPR005693">
    <property type="entry name" value="Mce"/>
</dbReference>
<gene>
    <name evidence="5" type="ORF">GCM10023226_29800</name>
</gene>
<evidence type="ECO:0000313" key="6">
    <source>
        <dbReference type="Proteomes" id="UP001500621"/>
    </source>
</evidence>
<keyword evidence="6" id="KW-1185">Reference proteome</keyword>
<evidence type="ECO:0000256" key="1">
    <source>
        <dbReference type="SAM" id="MobiDB-lite"/>
    </source>
</evidence>
<evidence type="ECO:0000259" key="4">
    <source>
        <dbReference type="Pfam" id="PF11887"/>
    </source>
</evidence>
<dbReference type="PANTHER" id="PTHR33371:SF15">
    <property type="entry name" value="LIPOPROTEIN LPRN"/>
    <property type="match status" value="1"/>
</dbReference>
<dbReference type="Pfam" id="PF02470">
    <property type="entry name" value="MlaD"/>
    <property type="match status" value="1"/>
</dbReference>
<dbReference type="InterPro" id="IPR052336">
    <property type="entry name" value="MlaD_Phospholipid_Transporter"/>
</dbReference>
<comment type="caution">
    <text evidence="5">The sequence shown here is derived from an EMBL/GenBank/DDBJ whole genome shotgun (WGS) entry which is preliminary data.</text>
</comment>
<reference evidence="6" key="1">
    <citation type="journal article" date="2019" name="Int. J. Syst. Evol. Microbiol.">
        <title>The Global Catalogue of Microorganisms (GCM) 10K type strain sequencing project: providing services to taxonomists for standard genome sequencing and annotation.</title>
        <authorList>
            <consortium name="The Broad Institute Genomics Platform"/>
            <consortium name="The Broad Institute Genome Sequencing Center for Infectious Disease"/>
            <person name="Wu L."/>
            <person name="Ma J."/>
        </authorList>
    </citation>
    <scope>NUCLEOTIDE SEQUENCE [LARGE SCALE GENOMIC DNA]</scope>
    <source>
        <strain evidence="6">JCM 18127</strain>
    </source>
</reference>
<dbReference type="InterPro" id="IPR003399">
    <property type="entry name" value="Mce/MlaD"/>
</dbReference>
<feature type="compositionally biased region" description="Basic and acidic residues" evidence="1">
    <location>
        <begin position="452"/>
        <end position="462"/>
    </location>
</feature>
<feature type="domain" description="Mce/MlaD" evidence="3">
    <location>
        <begin position="47"/>
        <end position="121"/>
    </location>
</feature>
<evidence type="ECO:0008006" key="7">
    <source>
        <dbReference type="Google" id="ProtNLM"/>
    </source>
</evidence>
<feature type="domain" description="Mammalian cell entry C-terminal" evidence="4">
    <location>
        <begin position="129"/>
        <end position="289"/>
    </location>
</feature>
<feature type="region of interest" description="Disordered" evidence="1">
    <location>
        <begin position="439"/>
        <end position="462"/>
    </location>
</feature>